<dbReference type="PROSITE" id="PS50983">
    <property type="entry name" value="FE_B12_PBP"/>
    <property type="match status" value="1"/>
</dbReference>
<dbReference type="Pfam" id="PF01497">
    <property type="entry name" value="Peripla_BP_2"/>
    <property type="match status" value="1"/>
</dbReference>
<protein>
    <submittedName>
        <fullName evidence="2">Iron complex transport system substrate-binding protein</fullName>
    </submittedName>
</protein>
<dbReference type="PANTHER" id="PTHR30535:SF34">
    <property type="entry name" value="MOLYBDATE-BINDING PROTEIN MOLA"/>
    <property type="match status" value="1"/>
</dbReference>
<sequence length="375" mass="40254">MKLTRRTFCGALLVGGVAAGRTARANGPHTVVDMIGRRVDLPAVPKRIVLLEARDIVTMAMLVDDPAARVVGWAAVDRIDSPVLQSELTGDHEIAVVGKQGPDTVSLEGIVGLEPDLVVSNFYMTPLGEDDLLVRRLTELGIPVIFSDLATNAAPGDAARPGPQETLEAQMRMWGEVLDAAARADDYMAFYHRHLNRVRDCLKDAAPVTTYLEIQSTVSDCCWAAGTTVWGELLALAGGETLPGVTEAWYQKLQLEHLLSTPFDVYIASGGGWAAGGRPAIGPGLDAQEGREGLKRLIGRTGFSGLDAVRNNRVYGIWTGLIASPPLNILFIECAAKWQHPALCADIDPGETLAEINKRFMSTPIDGPLWVGLEG</sequence>
<feature type="domain" description="Fe/B12 periplasmic-binding" evidence="1">
    <location>
        <begin position="47"/>
        <end position="347"/>
    </location>
</feature>
<dbReference type="InterPro" id="IPR050902">
    <property type="entry name" value="ABC_Transporter_SBP"/>
</dbReference>
<dbReference type="Gene3D" id="3.40.50.1980">
    <property type="entry name" value="Nitrogenase molybdenum iron protein domain"/>
    <property type="match status" value="2"/>
</dbReference>
<comment type="caution">
    <text evidence="2">The sequence shown here is derived from an EMBL/GenBank/DDBJ whole genome shotgun (WGS) entry which is preliminary data.</text>
</comment>
<evidence type="ECO:0000259" key="1">
    <source>
        <dbReference type="PROSITE" id="PS50983"/>
    </source>
</evidence>
<evidence type="ECO:0000313" key="3">
    <source>
        <dbReference type="Proteomes" id="UP001549164"/>
    </source>
</evidence>
<dbReference type="Proteomes" id="UP001549164">
    <property type="component" value="Unassembled WGS sequence"/>
</dbReference>
<proteinExistence type="predicted"/>
<dbReference type="PANTHER" id="PTHR30535">
    <property type="entry name" value="VITAMIN B12-BINDING PROTEIN"/>
    <property type="match status" value="1"/>
</dbReference>
<reference evidence="2 3" key="1">
    <citation type="submission" date="2024-06" db="EMBL/GenBank/DDBJ databases">
        <title>Genomic Encyclopedia of Type Strains, Phase IV (KMG-IV): sequencing the most valuable type-strain genomes for metagenomic binning, comparative biology and taxonomic classification.</title>
        <authorList>
            <person name="Goeker M."/>
        </authorList>
    </citation>
    <scope>NUCLEOTIDE SEQUENCE [LARGE SCALE GENOMIC DNA]</scope>
    <source>
        <strain evidence="2 3">DSM 28102</strain>
    </source>
</reference>
<name>A0ABV2IB54_9HYPH</name>
<keyword evidence="3" id="KW-1185">Reference proteome</keyword>
<dbReference type="EMBL" id="JBEPLY010000006">
    <property type="protein sequence ID" value="MET3600148.1"/>
    <property type="molecule type" value="Genomic_DNA"/>
</dbReference>
<gene>
    <name evidence="2" type="ORF">ABID12_002093</name>
</gene>
<accession>A0ABV2IB54</accession>
<evidence type="ECO:0000313" key="2">
    <source>
        <dbReference type="EMBL" id="MET3600148.1"/>
    </source>
</evidence>
<organism evidence="2 3">
    <name type="scientific">Martelella mangrovi</name>
    <dbReference type="NCBI Taxonomy" id="1397477"/>
    <lineage>
        <taxon>Bacteria</taxon>
        <taxon>Pseudomonadati</taxon>
        <taxon>Pseudomonadota</taxon>
        <taxon>Alphaproteobacteria</taxon>
        <taxon>Hyphomicrobiales</taxon>
        <taxon>Aurantimonadaceae</taxon>
        <taxon>Martelella</taxon>
    </lineage>
</organism>
<dbReference type="InterPro" id="IPR002491">
    <property type="entry name" value="ABC_transptr_periplasmic_BD"/>
</dbReference>
<dbReference type="SUPFAM" id="SSF53807">
    <property type="entry name" value="Helical backbone' metal receptor"/>
    <property type="match status" value="1"/>
</dbReference>
<dbReference type="RefSeq" id="WP_354434154.1">
    <property type="nucleotide sequence ID" value="NZ_JBEPLY010000006.1"/>
</dbReference>